<dbReference type="Proteomes" id="UP001151760">
    <property type="component" value="Unassembled WGS sequence"/>
</dbReference>
<dbReference type="EMBL" id="BQNB010015164">
    <property type="protein sequence ID" value="GJT36728.1"/>
    <property type="molecule type" value="Genomic_DNA"/>
</dbReference>
<evidence type="ECO:0000256" key="1">
    <source>
        <dbReference type="SAM" id="Coils"/>
    </source>
</evidence>
<evidence type="ECO:0000313" key="3">
    <source>
        <dbReference type="Proteomes" id="UP001151760"/>
    </source>
</evidence>
<proteinExistence type="predicted"/>
<name>A0ABQ5DCP4_9ASTR</name>
<dbReference type="PANTHER" id="PTHR37707">
    <property type="entry name" value="MATERNAL EFFECT EMBRYO ARREST 9"/>
    <property type="match status" value="1"/>
</dbReference>
<dbReference type="PANTHER" id="PTHR37707:SF1">
    <property type="entry name" value="MATERNAL EFFECT EMBRYO ARREST 9"/>
    <property type="match status" value="1"/>
</dbReference>
<reference evidence="2" key="2">
    <citation type="submission" date="2022-01" db="EMBL/GenBank/DDBJ databases">
        <authorList>
            <person name="Yamashiro T."/>
            <person name="Shiraishi A."/>
            <person name="Satake H."/>
            <person name="Nakayama K."/>
        </authorList>
    </citation>
    <scope>NUCLEOTIDE SEQUENCE</scope>
</reference>
<keyword evidence="1" id="KW-0175">Coiled coil</keyword>
<keyword evidence="3" id="KW-1185">Reference proteome</keyword>
<reference evidence="2" key="1">
    <citation type="journal article" date="2022" name="Int. J. Mol. Sci.">
        <title>Draft Genome of Tanacetum Coccineum: Genomic Comparison of Closely Related Tanacetum-Family Plants.</title>
        <authorList>
            <person name="Yamashiro T."/>
            <person name="Shiraishi A."/>
            <person name="Nakayama K."/>
            <person name="Satake H."/>
        </authorList>
    </citation>
    <scope>NUCLEOTIDE SEQUENCE</scope>
</reference>
<feature type="coiled-coil region" evidence="1">
    <location>
        <begin position="43"/>
        <end position="90"/>
    </location>
</feature>
<accession>A0ABQ5DCP4</accession>
<protein>
    <recommendedName>
        <fullName evidence="4">Maternal effect embryo arrest 9</fullName>
    </recommendedName>
</protein>
<gene>
    <name evidence="2" type="ORF">Tco_0936593</name>
</gene>
<organism evidence="2 3">
    <name type="scientific">Tanacetum coccineum</name>
    <dbReference type="NCBI Taxonomy" id="301880"/>
    <lineage>
        <taxon>Eukaryota</taxon>
        <taxon>Viridiplantae</taxon>
        <taxon>Streptophyta</taxon>
        <taxon>Embryophyta</taxon>
        <taxon>Tracheophyta</taxon>
        <taxon>Spermatophyta</taxon>
        <taxon>Magnoliopsida</taxon>
        <taxon>eudicotyledons</taxon>
        <taxon>Gunneridae</taxon>
        <taxon>Pentapetalae</taxon>
        <taxon>asterids</taxon>
        <taxon>campanulids</taxon>
        <taxon>Asterales</taxon>
        <taxon>Asteraceae</taxon>
        <taxon>Asteroideae</taxon>
        <taxon>Anthemideae</taxon>
        <taxon>Anthemidinae</taxon>
        <taxon>Tanacetum</taxon>
    </lineage>
</organism>
<evidence type="ECO:0008006" key="4">
    <source>
        <dbReference type="Google" id="ProtNLM"/>
    </source>
</evidence>
<sequence length="149" mass="16929">MEALISHFTFLSDQSLHDKNFDPSTIEDLMRLFELESYKSWAAMELEYEQEVAEAENSMQEAEDYLDSAMEEAMEEFRRFEEEMERESNKELQGLLSIGESARRLGKSMEKAASYASNKYVEAALNSATASMKSAMKSVASKGKKVHPS</sequence>
<evidence type="ECO:0000313" key="2">
    <source>
        <dbReference type="EMBL" id="GJT36728.1"/>
    </source>
</evidence>
<comment type="caution">
    <text evidence="2">The sequence shown here is derived from an EMBL/GenBank/DDBJ whole genome shotgun (WGS) entry which is preliminary data.</text>
</comment>